<evidence type="ECO:0000313" key="2">
    <source>
        <dbReference type="EMBL" id="PZF78179.1"/>
    </source>
</evidence>
<comment type="caution">
    <text evidence="2">The sequence shown here is derived from an EMBL/GenBank/DDBJ whole genome shotgun (WGS) entry which is preliminary data.</text>
</comment>
<accession>A0A2W2BPR9</accession>
<dbReference type="EMBL" id="QKVK01000002">
    <property type="protein sequence ID" value="PZF78179.1"/>
    <property type="molecule type" value="Genomic_DNA"/>
</dbReference>
<sequence length="107" mass="11117">MFTRGLVFLSLALSTPALAATELADQATGAVYVLSDAVDGKVLLTSKADGGTDAYVLSQDTCYATHPIYGVGAWQAVDGGWRVMVQGTQILSFKGPAPLQNPACVPQ</sequence>
<organism evidence="2 3">
    <name type="scientific">Aestuariivirga litoralis</name>
    <dbReference type="NCBI Taxonomy" id="2650924"/>
    <lineage>
        <taxon>Bacteria</taxon>
        <taxon>Pseudomonadati</taxon>
        <taxon>Pseudomonadota</taxon>
        <taxon>Alphaproteobacteria</taxon>
        <taxon>Hyphomicrobiales</taxon>
        <taxon>Aestuariivirgaceae</taxon>
        <taxon>Aestuariivirga</taxon>
    </lineage>
</organism>
<evidence type="ECO:0000256" key="1">
    <source>
        <dbReference type="SAM" id="SignalP"/>
    </source>
</evidence>
<dbReference type="AlphaFoldDB" id="A0A2W2BPR9"/>
<keyword evidence="3" id="KW-1185">Reference proteome</keyword>
<evidence type="ECO:0008006" key="4">
    <source>
        <dbReference type="Google" id="ProtNLM"/>
    </source>
</evidence>
<protein>
    <recommendedName>
        <fullName evidence="4">C-type lysozyme inhibitor domain-containing protein</fullName>
    </recommendedName>
</protein>
<keyword evidence="1" id="KW-0732">Signal</keyword>
<reference evidence="3" key="1">
    <citation type="submission" date="2018-06" db="EMBL/GenBank/DDBJ databases">
        <title>Aestuariibacter litoralis strain KCTC 52945T.</title>
        <authorList>
            <person name="Li X."/>
            <person name="Salam N."/>
            <person name="Li J.-L."/>
            <person name="Chen Y.-M."/>
            <person name="Yang Z.-W."/>
            <person name="Zhang L.-Y."/>
            <person name="Han M.-X."/>
            <person name="Xiao M."/>
            <person name="Li W.-J."/>
        </authorList>
    </citation>
    <scope>NUCLEOTIDE SEQUENCE [LARGE SCALE GENOMIC DNA]</scope>
    <source>
        <strain evidence="3">KCTC 52945</strain>
    </source>
</reference>
<proteinExistence type="predicted"/>
<dbReference type="Proteomes" id="UP000248795">
    <property type="component" value="Unassembled WGS sequence"/>
</dbReference>
<feature type="signal peptide" evidence="1">
    <location>
        <begin position="1"/>
        <end position="19"/>
    </location>
</feature>
<gene>
    <name evidence="2" type="ORF">DK847_07140</name>
</gene>
<dbReference type="RefSeq" id="WP_111197196.1">
    <property type="nucleotide sequence ID" value="NZ_QKVK01000002.1"/>
</dbReference>
<feature type="chain" id="PRO_5016121669" description="C-type lysozyme inhibitor domain-containing protein" evidence="1">
    <location>
        <begin position="20"/>
        <end position="107"/>
    </location>
</feature>
<name>A0A2W2BPR9_9HYPH</name>
<evidence type="ECO:0000313" key="3">
    <source>
        <dbReference type="Proteomes" id="UP000248795"/>
    </source>
</evidence>